<evidence type="ECO:0000256" key="1">
    <source>
        <dbReference type="ARBA" id="ARBA00023015"/>
    </source>
</evidence>
<proteinExistence type="predicted"/>
<dbReference type="InterPro" id="IPR036271">
    <property type="entry name" value="Tet_transcr_reg_TetR-rel_C_sf"/>
</dbReference>
<feature type="domain" description="HTH tetR-type" evidence="5">
    <location>
        <begin position="5"/>
        <end position="65"/>
    </location>
</feature>
<dbReference type="InterPro" id="IPR009057">
    <property type="entry name" value="Homeodomain-like_sf"/>
</dbReference>
<dbReference type="SUPFAM" id="SSF48498">
    <property type="entry name" value="Tetracyclin repressor-like, C-terminal domain"/>
    <property type="match status" value="1"/>
</dbReference>
<reference evidence="6" key="1">
    <citation type="submission" date="2020-06" db="EMBL/GenBank/DDBJ databases">
        <title>Genomic insights into acetone-butanol-ethanol (ABE) fermentation by sequencing solventogenic clostridia strains.</title>
        <authorList>
            <person name="Brown S."/>
        </authorList>
    </citation>
    <scope>NUCLEOTIDE SEQUENCE</scope>
    <source>
        <strain evidence="6">DJ123</strain>
    </source>
</reference>
<gene>
    <name evidence="6" type="ORF">BCD95_002771</name>
</gene>
<accession>A0AAE5H5Q3</accession>
<organism evidence="6 7">
    <name type="scientific">Clostridium beijerinckii</name>
    <name type="common">Clostridium MP</name>
    <dbReference type="NCBI Taxonomy" id="1520"/>
    <lineage>
        <taxon>Bacteria</taxon>
        <taxon>Bacillati</taxon>
        <taxon>Bacillota</taxon>
        <taxon>Clostridia</taxon>
        <taxon>Eubacteriales</taxon>
        <taxon>Clostridiaceae</taxon>
        <taxon>Clostridium</taxon>
    </lineage>
</organism>
<name>A0AAE5H5Q3_CLOBE</name>
<dbReference type="Gene3D" id="1.10.10.60">
    <property type="entry name" value="Homeodomain-like"/>
    <property type="match status" value="1"/>
</dbReference>
<dbReference type="GO" id="GO:0003677">
    <property type="term" value="F:DNA binding"/>
    <property type="evidence" value="ECO:0007669"/>
    <property type="project" value="UniProtKB-UniRule"/>
</dbReference>
<dbReference type="Gene3D" id="1.10.357.10">
    <property type="entry name" value="Tetracycline Repressor, domain 2"/>
    <property type="match status" value="1"/>
</dbReference>
<dbReference type="InterPro" id="IPR025996">
    <property type="entry name" value="MT1864/Rv1816-like_C"/>
</dbReference>
<dbReference type="RefSeq" id="WP_077856944.1">
    <property type="nucleotide sequence ID" value="NZ_JABTDW010000001.1"/>
</dbReference>
<feature type="DNA-binding region" description="H-T-H motif" evidence="4">
    <location>
        <begin position="28"/>
        <end position="47"/>
    </location>
</feature>
<dbReference type="AlphaFoldDB" id="A0AAE5H5Q3"/>
<dbReference type="SUPFAM" id="SSF46689">
    <property type="entry name" value="Homeodomain-like"/>
    <property type="match status" value="1"/>
</dbReference>
<sequence>MHKRNLTREKIILVSFCLADEIGINQLNFQKIAEKLDVKYPSLYNHFNNMDELKIEMTVYMLNEMNKKLMHRLIGKSGYDAIREYASVYKEFAFENKTAYKLFINIPSTKNNELFNLMRKSTNIIHEILRSYIEDEILLVHKSRTIRSLLHGFISLYSFGYFQGDVDLEDTFKFMIDDFISSLNKKGHKI</sequence>
<evidence type="ECO:0000256" key="4">
    <source>
        <dbReference type="PROSITE-ProRule" id="PRU00335"/>
    </source>
</evidence>
<dbReference type="EMBL" id="JABTDW010000001">
    <property type="protein sequence ID" value="NSB14512.1"/>
    <property type="molecule type" value="Genomic_DNA"/>
</dbReference>
<evidence type="ECO:0000313" key="7">
    <source>
        <dbReference type="Proteomes" id="UP000822184"/>
    </source>
</evidence>
<evidence type="ECO:0000256" key="3">
    <source>
        <dbReference type="ARBA" id="ARBA00023163"/>
    </source>
</evidence>
<protein>
    <submittedName>
        <fullName evidence="6">AcrR family transcriptional regulator</fullName>
    </submittedName>
</protein>
<evidence type="ECO:0000256" key="2">
    <source>
        <dbReference type="ARBA" id="ARBA00023125"/>
    </source>
</evidence>
<dbReference type="Pfam" id="PF00440">
    <property type="entry name" value="TetR_N"/>
    <property type="match status" value="1"/>
</dbReference>
<comment type="caution">
    <text evidence="6">The sequence shown here is derived from an EMBL/GenBank/DDBJ whole genome shotgun (WGS) entry which is preliminary data.</text>
</comment>
<dbReference type="Pfam" id="PF13305">
    <property type="entry name" value="TetR_C_33"/>
    <property type="match status" value="1"/>
</dbReference>
<keyword evidence="2 4" id="KW-0238">DNA-binding</keyword>
<dbReference type="PROSITE" id="PS50977">
    <property type="entry name" value="HTH_TETR_2"/>
    <property type="match status" value="1"/>
</dbReference>
<keyword evidence="3" id="KW-0804">Transcription</keyword>
<dbReference type="Proteomes" id="UP000822184">
    <property type="component" value="Unassembled WGS sequence"/>
</dbReference>
<keyword evidence="1" id="KW-0805">Transcription regulation</keyword>
<dbReference type="InterPro" id="IPR001647">
    <property type="entry name" value="HTH_TetR"/>
</dbReference>
<evidence type="ECO:0000313" key="6">
    <source>
        <dbReference type="EMBL" id="NSB14512.1"/>
    </source>
</evidence>
<evidence type="ECO:0000259" key="5">
    <source>
        <dbReference type="PROSITE" id="PS50977"/>
    </source>
</evidence>